<feature type="transmembrane region" description="Helical" evidence="6">
    <location>
        <begin position="414"/>
        <end position="434"/>
    </location>
</feature>
<dbReference type="AlphaFoldDB" id="A0A4Q2RHK3"/>
<sequence>MAGAVAARSAGRAGLGLPVALRLAWRDLRGGLGGYWIFLICIALGVAAIAGVGSVAGSLSEGLGREGRAVLGGDAAFSTVSQPLGRAETDWLAARGRLSHIVTARSMARAGDQAGLIDVKAVDAAYPLAGSVGLEPPQPLAGALAPVDGTFGLVADAAIVGRLGLKVGDRVSIGATAFALRGILRSEPDRLAGGIAFAPEVLMSREGLDATKLIQPGTLAKFTTRLALAGPDDDAALGRTVAAARAAFPQAGWDIKTRNNVSPEFDRNLGRFTQFLTLIGLTALVVGGVGVANAVKAAMERKRASLAVLKALGAPGGAVFAMGLAQVMLVAGFGVVAGLAIGAAMPYAAVAGFGALIPLPLVPSLHPAALGLGALYGLLTALVFSLPTLGRVHDVPVSALFRDAVDPEPGRLRLGYRLALGVAVLALVASAVGFSQDHRLAAYDVAGTLLVFALLRLVAWGYMVLARALPRPRNVELRLALGNIHRPGALTGAVVLSLGLGLTLLVTLALIDSNIQHQITETRPGVTPSFFFADVPNRDAEGFLAFVKAKTPAAVIEEVPILRGRITAVNGVPADQVKAREGSTWVLEGDRGITFADAPPKGSSVVAGDWWPKDYAGTPLVSFDRELADGIGLKLGDTVTVNVLGRPVTATVSNLRKVDWQTMGINFVMVFSPNAFRGAPYMALATAAYPTDDPARDTRLARDVAEAYPAVTTVRVRDVLEAVNAFVGKLGTATRAASAITILSSVLVLAGALAAGRRARVYDSVMLKVLGATRQRLLLAFVIEYALLGLGTALFGILAGTAAAYGVVKAVMGFDFTFAPAPAVEAALAALVVTVGLGLLGTWRILGQKPAGYLRSL</sequence>
<feature type="transmembrane region" description="Helical" evidence="6">
    <location>
        <begin position="344"/>
        <end position="362"/>
    </location>
</feature>
<evidence type="ECO:0000259" key="7">
    <source>
        <dbReference type="Pfam" id="PF02687"/>
    </source>
</evidence>
<dbReference type="Pfam" id="PF02687">
    <property type="entry name" value="FtsX"/>
    <property type="match status" value="2"/>
</dbReference>
<comment type="caution">
    <text evidence="8">The sequence shown here is derived from an EMBL/GenBank/DDBJ whole genome shotgun (WGS) entry which is preliminary data.</text>
</comment>
<dbReference type="PANTHER" id="PTHR30287">
    <property type="entry name" value="MEMBRANE COMPONENT OF PREDICTED ABC SUPERFAMILY METABOLITE UPTAKE TRANSPORTER"/>
    <property type="match status" value="1"/>
</dbReference>
<comment type="subcellular location">
    <subcellularLocation>
        <location evidence="1">Cell membrane</location>
        <topology evidence="1">Multi-pass membrane protein</topology>
    </subcellularLocation>
</comment>
<feature type="transmembrane region" description="Helical" evidence="6">
    <location>
        <begin position="777"/>
        <end position="806"/>
    </location>
</feature>
<dbReference type="PANTHER" id="PTHR30287:SF1">
    <property type="entry name" value="INNER MEMBRANE PROTEIN"/>
    <property type="match status" value="1"/>
</dbReference>
<evidence type="ECO:0000256" key="6">
    <source>
        <dbReference type="SAM" id="Phobius"/>
    </source>
</evidence>
<organism evidence="8 9">
    <name type="scientific">Lichenibacterium ramalinae</name>
    <dbReference type="NCBI Taxonomy" id="2316527"/>
    <lineage>
        <taxon>Bacteria</taxon>
        <taxon>Pseudomonadati</taxon>
        <taxon>Pseudomonadota</taxon>
        <taxon>Alphaproteobacteria</taxon>
        <taxon>Hyphomicrobiales</taxon>
        <taxon>Lichenihabitantaceae</taxon>
        <taxon>Lichenibacterium</taxon>
    </lineage>
</organism>
<evidence type="ECO:0000256" key="3">
    <source>
        <dbReference type="ARBA" id="ARBA00022692"/>
    </source>
</evidence>
<evidence type="ECO:0000313" key="8">
    <source>
        <dbReference type="EMBL" id="RYB07978.1"/>
    </source>
</evidence>
<protein>
    <submittedName>
        <fullName evidence="8">FtsX-like permease family protein</fullName>
    </submittedName>
</protein>
<keyword evidence="9" id="KW-1185">Reference proteome</keyword>
<feature type="domain" description="ABC3 transporter permease C-terminal" evidence="7">
    <location>
        <begin position="737"/>
        <end position="850"/>
    </location>
</feature>
<evidence type="ECO:0000256" key="2">
    <source>
        <dbReference type="ARBA" id="ARBA00022475"/>
    </source>
</evidence>
<feature type="transmembrane region" description="Helical" evidence="6">
    <location>
        <begin position="446"/>
        <end position="469"/>
    </location>
</feature>
<reference evidence="8 9" key="2">
    <citation type="submission" date="2019-02" db="EMBL/GenBank/DDBJ databases">
        <title>'Lichenibacterium ramalinii' gen. nov. sp. nov., 'Lichenibacterium minor' gen. nov. sp. nov.</title>
        <authorList>
            <person name="Pankratov T."/>
        </authorList>
    </citation>
    <scope>NUCLEOTIDE SEQUENCE [LARGE SCALE GENOMIC DNA]</scope>
    <source>
        <strain evidence="8 9">RmlP001</strain>
    </source>
</reference>
<reference evidence="8 9" key="1">
    <citation type="submission" date="2018-09" db="EMBL/GenBank/DDBJ databases">
        <authorList>
            <person name="Grouzdev D.S."/>
            <person name="Krutkina M.S."/>
        </authorList>
    </citation>
    <scope>NUCLEOTIDE SEQUENCE [LARGE SCALE GENOMIC DNA]</scope>
    <source>
        <strain evidence="8 9">RmlP001</strain>
    </source>
</reference>
<feature type="transmembrane region" description="Helical" evidence="6">
    <location>
        <begin position="35"/>
        <end position="59"/>
    </location>
</feature>
<dbReference type="GO" id="GO:0005886">
    <property type="term" value="C:plasma membrane"/>
    <property type="evidence" value="ECO:0007669"/>
    <property type="project" value="UniProtKB-SubCell"/>
</dbReference>
<evidence type="ECO:0000313" key="9">
    <source>
        <dbReference type="Proteomes" id="UP000289411"/>
    </source>
</evidence>
<feature type="transmembrane region" description="Helical" evidence="6">
    <location>
        <begin position="490"/>
        <end position="511"/>
    </location>
</feature>
<keyword evidence="2" id="KW-1003">Cell membrane</keyword>
<feature type="domain" description="ABC3 transporter permease C-terminal" evidence="7">
    <location>
        <begin position="279"/>
        <end position="386"/>
    </location>
</feature>
<dbReference type="OrthoDB" id="9775544at2"/>
<evidence type="ECO:0000256" key="5">
    <source>
        <dbReference type="ARBA" id="ARBA00023136"/>
    </source>
</evidence>
<feature type="transmembrane region" description="Helical" evidence="6">
    <location>
        <begin position="275"/>
        <end position="295"/>
    </location>
</feature>
<accession>A0A4Q2RHK3</accession>
<dbReference type="EMBL" id="QYBC01000001">
    <property type="protein sequence ID" value="RYB07978.1"/>
    <property type="molecule type" value="Genomic_DNA"/>
</dbReference>
<evidence type="ECO:0000256" key="1">
    <source>
        <dbReference type="ARBA" id="ARBA00004651"/>
    </source>
</evidence>
<proteinExistence type="predicted"/>
<name>A0A4Q2RHK3_9HYPH</name>
<feature type="transmembrane region" description="Helical" evidence="6">
    <location>
        <begin position="315"/>
        <end position="337"/>
    </location>
</feature>
<feature type="transmembrane region" description="Helical" evidence="6">
    <location>
        <begin position="826"/>
        <end position="846"/>
    </location>
</feature>
<evidence type="ECO:0000256" key="4">
    <source>
        <dbReference type="ARBA" id="ARBA00022989"/>
    </source>
</evidence>
<keyword evidence="4 6" id="KW-1133">Transmembrane helix</keyword>
<dbReference type="InterPro" id="IPR003838">
    <property type="entry name" value="ABC3_permease_C"/>
</dbReference>
<dbReference type="InterPro" id="IPR038766">
    <property type="entry name" value="Membrane_comp_ABC_pdt"/>
</dbReference>
<keyword evidence="5 6" id="KW-0472">Membrane</keyword>
<gene>
    <name evidence="8" type="ORF">D3272_01110</name>
</gene>
<feature type="transmembrane region" description="Helical" evidence="6">
    <location>
        <begin position="736"/>
        <end position="756"/>
    </location>
</feature>
<keyword evidence="3 6" id="KW-0812">Transmembrane</keyword>
<dbReference type="Proteomes" id="UP000289411">
    <property type="component" value="Unassembled WGS sequence"/>
</dbReference>
<feature type="transmembrane region" description="Helical" evidence="6">
    <location>
        <begin position="368"/>
        <end position="393"/>
    </location>
</feature>